<organism evidence="3 4">
    <name type="scientific">Pseudoalteromonas lipolytica</name>
    <dbReference type="NCBI Taxonomy" id="570156"/>
    <lineage>
        <taxon>Bacteria</taxon>
        <taxon>Pseudomonadati</taxon>
        <taxon>Pseudomonadota</taxon>
        <taxon>Gammaproteobacteria</taxon>
        <taxon>Alteromonadales</taxon>
        <taxon>Pseudoalteromonadaceae</taxon>
        <taxon>Pseudoalteromonas</taxon>
    </lineage>
</organism>
<accession>A0ABY1GSE9</accession>
<dbReference type="InterPro" id="IPR005184">
    <property type="entry name" value="DUF306_Meta_HslJ"/>
</dbReference>
<dbReference type="PANTHER" id="PTHR35535">
    <property type="entry name" value="HEAT SHOCK PROTEIN HSLJ"/>
    <property type="match status" value="1"/>
</dbReference>
<dbReference type="Proteomes" id="UP000183805">
    <property type="component" value="Unassembled WGS sequence"/>
</dbReference>
<evidence type="ECO:0000313" key="3">
    <source>
        <dbReference type="EMBL" id="SFT95481.1"/>
    </source>
</evidence>
<dbReference type="Gene3D" id="2.40.128.270">
    <property type="match status" value="1"/>
</dbReference>
<evidence type="ECO:0000259" key="2">
    <source>
        <dbReference type="Pfam" id="PF03724"/>
    </source>
</evidence>
<dbReference type="InterPro" id="IPR038670">
    <property type="entry name" value="HslJ-like_sf"/>
</dbReference>
<keyword evidence="1" id="KW-0732">Signal</keyword>
<dbReference type="InterPro" id="IPR053147">
    <property type="entry name" value="Hsp_HslJ-like"/>
</dbReference>
<name>A0ABY1GSE9_9GAMM</name>
<evidence type="ECO:0000256" key="1">
    <source>
        <dbReference type="SAM" id="SignalP"/>
    </source>
</evidence>
<dbReference type="RefSeq" id="WP_074989669.1">
    <property type="nucleotide sequence ID" value="NZ_FPAZ01000019.1"/>
</dbReference>
<dbReference type="PANTHER" id="PTHR35535:SF1">
    <property type="entry name" value="HEAT SHOCK PROTEIN HSLJ"/>
    <property type="match status" value="1"/>
</dbReference>
<gene>
    <name evidence="3" type="ORF">SAMN04487854_11935</name>
</gene>
<evidence type="ECO:0000313" key="4">
    <source>
        <dbReference type="Proteomes" id="UP000183805"/>
    </source>
</evidence>
<comment type="caution">
    <text evidence="3">The sequence shown here is derived from an EMBL/GenBank/DDBJ whole genome shotgun (WGS) entry which is preliminary data.</text>
</comment>
<feature type="domain" description="DUF306" evidence="2">
    <location>
        <begin position="26"/>
        <end position="126"/>
    </location>
</feature>
<keyword evidence="3" id="KW-0346">Stress response</keyword>
<feature type="signal peptide" evidence="1">
    <location>
        <begin position="1"/>
        <end position="21"/>
    </location>
</feature>
<dbReference type="Pfam" id="PF03724">
    <property type="entry name" value="META"/>
    <property type="match status" value="1"/>
</dbReference>
<feature type="chain" id="PRO_5046131428" evidence="1">
    <location>
        <begin position="22"/>
        <end position="134"/>
    </location>
</feature>
<proteinExistence type="predicted"/>
<protein>
    <submittedName>
        <fullName evidence="3">Heat shock protein HslJ</fullName>
    </submittedName>
</protein>
<keyword evidence="4" id="KW-1185">Reference proteome</keyword>
<reference evidence="3 4" key="1">
    <citation type="submission" date="2016-10" db="EMBL/GenBank/DDBJ databases">
        <authorList>
            <person name="Varghese N."/>
            <person name="Submissions S."/>
        </authorList>
    </citation>
    <scope>NUCLEOTIDE SEQUENCE [LARGE SCALE GENOMIC DNA]</scope>
    <source>
        <strain evidence="3 4">CGMCC 1.8499</strain>
    </source>
</reference>
<dbReference type="EMBL" id="FPAZ01000019">
    <property type="protein sequence ID" value="SFT95481.1"/>
    <property type="molecule type" value="Genomic_DNA"/>
</dbReference>
<sequence>MKLVALPILFVLFCMGCSSTGKVTSEQLKYTQWQLSKVNGLAISVSQKASMRFIEAMQVNGFAGCNKFFGEGQLVEDTLTVKKLGMTRKSCGDQLDELENKLLSTPKQGAVISLNGEQLTLQGAHHFTFIITAP</sequence>